<dbReference type="Gene3D" id="3.40.50.1000">
    <property type="entry name" value="HAD superfamily/HAD-like"/>
    <property type="match status" value="1"/>
</dbReference>
<name>A0A975PMT2_9RHOB</name>
<keyword evidence="1" id="KW-0479">Metal-binding</keyword>
<evidence type="ECO:0000256" key="3">
    <source>
        <dbReference type="ARBA" id="ARBA00022842"/>
    </source>
</evidence>
<dbReference type="GO" id="GO:0000287">
    <property type="term" value="F:magnesium ion binding"/>
    <property type="evidence" value="ECO:0007669"/>
    <property type="project" value="TreeGrafter"/>
</dbReference>
<organism evidence="4 5">
    <name type="scientific">Sulfitobacter albidus</name>
    <dbReference type="NCBI Taxonomy" id="2829501"/>
    <lineage>
        <taxon>Bacteria</taxon>
        <taxon>Pseudomonadati</taxon>
        <taxon>Pseudomonadota</taxon>
        <taxon>Alphaproteobacteria</taxon>
        <taxon>Rhodobacterales</taxon>
        <taxon>Roseobacteraceae</taxon>
        <taxon>Sulfitobacter</taxon>
    </lineage>
</organism>
<dbReference type="KEGG" id="sual:KDD17_01390"/>
<dbReference type="GO" id="GO:0005829">
    <property type="term" value="C:cytosol"/>
    <property type="evidence" value="ECO:0007669"/>
    <property type="project" value="TreeGrafter"/>
</dbReference>
<dbReference type="PANTHER" id="PTHR10000:SF8">
    <property type="entry name" value="HAD SUPERFAMILY HYDROLASE-LIKE, TYPE 3"/>
    <property type="match status" value="1"/>
</dbReference>
<dbReference type="SUPFAM" id="SSF56784">
    <property type="entry name" value="HAD-like"/>
    <property type="match status" value="1"/>
</dbReference>
<dbReference type="NCBIfam" id="TIGR01486">
    <property type="entry name" value="HAD-SF-IIB-MPGP"/>
    <property type="match status" value="1"/>
</dbReference>
<dbReference type="Pfam" id="PF08282">
    <property type="entry name" value="Hydrolase_3"/>
    <property type="match status" value="2"/>
</dbReference>
<gene>
    <name evidence="4" type="ORF">KDD17_01390</name>
</gene>
<keyword evidence="2 4" id="KW-0378">Hydrolase</keyword>
<keyword evidence="5" id="KW-1185">Reference proteome</keyword>
<evidence type="ECO:0000313" key="4">
    <source>
        <dbReference type="EMBL" id="QUJ76746.1"/>
    </source>
</evidence>
<dbReference type="SFLD" id="SFLDS00003">
    <property type="entry name" value="Haloacid_Dehalogenase"/>
    <property type="match status" value="1"/>
</dbReference>
<dbReference type="InterPro" id="IPR023214">
    <property type="entry name" value="HAD_sf"/>
</dbReference>
<dbReference type="AlphaFoldDB" id="A0A975PMT2"/>
<protein>
    <submittedName>
        <fullName evidence="4">HAD-IIB family hydrolase</fullName>
    </submittedName>
</protein>
<dbReference type="InterPro" id="IPR006379">
    <property type="entry name" value="HAD-SF_hydro_IIB"/>
</dbReference>
<dbReference type="RefSeq" id="WP_212704943.1">
    <property type="nucleotide sequence ID" value="NZ_CP073581.1"/>
</dbReference>
<dbReference type="Gene3D" id="3.30.980.20">
    <property type="entry name" value="Putative mannosyl-3-phosphoglycerate phosphatase, domain 2"/>
    <property type="match status" value="1"/>
</dbReference>
<dbReference type="InterPro" id="IPR006381">
    <property type="entry name" value="HAD-SF-IIB-MPGP"/>
</dbReference>
<dbReference type="PANTHER" id="PTHR10000">
    <property type="entry name" value="PHOSPHOSERINE PHOSPHATASE"/>
    <property type="match status" value="1"/>
</dbReference>
<evidence type="ECO:0000256" key="2">
    <source>
        <dbReference type="ARBA" id="ARBA00022801"/>
    </source>
</evidence>
<dbReference type="EMBL" id="CP073581">
    <property type="protein sequence ID" value="QUJ76746.1"/>
    <property type="molecule type" value="Genomic_DNA"/>
</dbReference>
<dbReference type="SFLD" id="SFLDG01142">
    <property type="entry name" value="C2.B.2:_Mannosyl-3-phosphoglyc"/>
    <property type="match status" value="1"/>
</dbReference>
<dbReference type="Proteomes" id="UP000683291">
    <property type="component" value="Chromosome 1"/>
</dbReference>
<dbReference type="GO" id="GO:0050531">
    <property type="term" value="F:mannosyl-3-phosphoglycerate phosphatase activity"/>
    <property type="evidence" value="ECO:0007669"/>
    <property type="project" value="InterPro"/>
</dbReference>
<keyword evidence="3" id="KW-0460">Magnesium</keyword>
<proteinExistence type="predicted"/>
<dbReference type="NCBIfam" id="TIGR01484">
    <property type="entry name" value="HAD-SF-IIB"/>
    <property type="match status" value="1"/>
</dbReference>
<dbReference type="GO" id="GO:0051479">
    <property type="term" value="P:mannosylglycerate biosynthetic process"/>
    <property type="evidence" value="ECO:0007669"/>
    <property type="project" value="InterPro"/>
</dbReference>
<dbReference type="SFLD" id="SFLDG01140">
    <property type="entry name" value="C2.B:_Phosphomannomutase_and_P"/>
    <property type="match status" value="1"/>
</dbReference>
<evidence type="ECO:0000256" key="1">
    <source>
        <dbReference type="ARBA" id="ARBA00022723"/>
    </source>
</evidence>
<evidence type="ECO:0000313" key="5">
    <source>
        <dbReference type="Proteomes" id="UP000683291"/>
    </source>
</evidence>
<reference evidence="4" key="1">
    <citation type="submission" date="2021-04" db="EMBL/GenBank/DDBJ databases">
        <title>Complete genome sequence for Sulfitobacter sp. strain JK7-1.</title>
        <authorList>
            <person name="Park S.-J."/>
        </authorList>
    </citation>
    <scope>NUCLEOTIDE SEQUENCE</scope>
    <source>
        <strain evidence="4">JK7-1</strain>
    </source>
</reference>
<accession>A0A975PMT2</accession>
<dbReference type="InterPro" id="IPR036412">
    <property type="entry name" value="HAD-like_sf"/>
</dbReference>
<sequence length="258" mass="27306">MKLPPLLVFSDLDGTLLDHETYDWSPARPALARLAALGAPVILTSSKTAAEITVLQEAMDLHAHPAIVENGAGVIGLGGETAGDEYKRLRALLDDLPTDLRAPYTGFGDMTDAEVAAQTGLPREDAGRARDRRFSEPGLWHGSDAGRTAFISALGDKGVHAREGGRYLTLSFGRTKGDAMAQVRARYPGVKTLALGDAPNDTEMLEAADYGVIIANPHRAPLPPLKGEAAGRILRSAAPGPKGWTDSVCGLLDRLGHE</sequence>